<organism evidence="1 2">
    <name type="scientific">Arachis hypogaea</name>
    <name type="common">Peanut</name>
    <dbReference type="NCBI Taxonomy" id="3818"/>
    <lineage>
        <taxon>Eukaryota</taxon>
        <taxon>Viridiplantae</taxon>
        <taxon>Streptophyta</taxon>
        <taxon>Embryophyta</taxon>
        <taxon>Tracheophyta</taxon>
        <taxon>Spermatophyta</taxon>
        <taxon>Magnoliopsida</taxon>
        <taxon>eudicotyledons</taxon>
        <taxon>Gunneridae</taxon>
        <taxon>Pentapetalae</taxon>
        <taxon>rosids</taxon>
        <taxon>fabids</taxon>
        <taxon>Fabales</taxon>
        <taxon>Fabaceae</taxon>
        <taxon>Papilionoideae</taxon>
        <taxon>50 kb inversion clade</taxon>
        <taxon>dalbergioids sensu lato</taxon>
        <taxon>Dalbergieae</taxon>
        <taxon>Pterocarpus clade</taxon>
        <taxon>Arachis</taxon>
    </lineage>
</organism>
<dbReference type="Proteomes" id="UP000289738">
    <property type="component" value="Chromosome B06"/>
</dbReference>
<dbReference type="SUPFAM" id="SSF51445">
    <property type="entry name" value="(Trans)glycosidases"/>
    <property type="match status" value="1"/>
</dbReference>
<evidence type="ECO:0000313" key="1">
    <source>
        <dbReference type="EMBL" id="RYR04174.1"/>
    </source>
</evidence>
<dbReference type="InterPro" id="IPR044846">
    <property type="entry name" value="GH10"/>
</dbReference>
<dbReference type="Gene3D" id="3.20.20.80">
    <property type="entry name" value="Glycosidases"/>
    <property type="match status" value="1"/>
</dbReference>
<protein>
    <submittedName>
        <fullName evidence="1">Uncharacterized protein</fullName>
    </submittedName>
</protein>
<dbReference type="AlphaFoldDB" id="A0A444YQD9"/>
<sequence>MNFHIITNSDYQNWSASRFKYTTFTNSMKWYSTEKIQDAMIDFTKENDISLKWVNSLSPDELRETVEKRINYVISRYESELIT</sequence>
<evidence type="ECO:0000313" key="2">
    <source>
        <dbReference type="Proteomes" id="UP000289738"/>
    </source>
</evidence>
<dbReference type="STRING" id="3818.A0A444YQD9"/>
<keyword evidence="2" id="KW-1185">Reference proteome</keyword>
<dbReference type="PANTHER" id="PTHR31490">
    <property type="entry name" value="GLYCOSYL HYDROLASE"/>
    <property type="match status" value="1"/>
</dbReference>
<dbReference type="PANTHER" id="PTHR31490:SF52">
    <property type="entry name" value="ENDO-1,4-BETA-XYLANASE 5-RELATED"/>
    <property type="match status" value="1"/>
</dbReference>
<proteinExistence type="predicted"/>
<accession>A0A444YQD9</accession>
<dbReference type="GO" id="GO:0004553">
    <property type="term" value="F:hydrolase activity, hydrolyzing O-glycosyl compounds"/>
    <property type="evidence" value="ECO:0007669"/>
    <property type="project" value="InterPro"/>
</dbReference>
<dbReference type="InterPro" id="IPR017853">
    <property type="entry name" value="GH"/>
</dbReference>
<gene>
    <name evidence="1" type="ORF">Ahy_B06g083765</name>
</gene>
<dbReference type="GO" id="GO:0005975">
    <property type="term" value="P:carbohydrate metabolic process"/>
    <property type="evidence" value="ECO:0007669"/>
    <property type="project" value="InterPro"/>
</dbReference>
<comment type="caution">
    <text evidence="1">The sequence shown here is derived from an EMBL/GenBank/DDBJ whole genome shotgun (WGS) entry which is preliminary data.</text>
</comment>
<reference evidence="1 2" key="1">
    <citation type="submission" date="2019-01" db="EMBL/GenBank/DDBJ databases">
        <title>Sequencing of cultivated peanut Arachis hypogaea provides insights into genome evolution and oil improvement.</title>
        <authorList>
            <person name="Chen X."/>
        </authorList>
    </citation>
    <scope>NUCLEOTIDE SEQUENCE [LARGE SCALE GENOMIC DNA]</scope>
    <source>
        <strain evidence="2">cv. Fuhuasheng</strain>
        <tissue evidence="1">Leaves</tissue>
    </source>
</reference>
<name>A0A444YQD9_ARAHY</name>
<dbReference type="EMBL" id="SDMP01000016">
    <property type="protein sequence ID" value="RYR04174.1"/>
    <property type="molecule type" value="Genomic_DNA"/>
</dbReference>